<keyword evidence="1" id="KW-0472">Membrane</keyword>
<gene>
    <name evidence="2" type="ORF">SAMN02745202_01108</name>
</gene>
<protein>
    <submittedName>
        <fullName evidence="2">Uncharacterized protein</fullName>
    </submittedName>
</protein>
<reference evidence="2 3" key="1">
    <citation type="submission" date="2017-02" db="EMBL/GenBank/DDBJ databases">
        <authorList>
            <person name="Peterson S.W."/>
        </authorList>
    </citation>
    <scope>NUCLEOTIDE SEQUENCE [LARGE SCALE GENOMIC DNA]</scope>
    <source>
        <strain evidence="2 3">ATCC 43324</strain>
    </source>
</reference>
<evidence type="ECO:0000313" key="2">
    <source>
        <dbReference type="EMBL" id="SJZ79659.1"/>
    </source>
</evidence>
<sequence>MAGINFFLTAILLMFLGWALYFRLQDKKEERRQREKNAHHSE</sequence>
<dbReference type="RefSeq" id="WP_262503296.1">
    <property type="nucleotide sequence ID" value="NZ_FUXK01000010.1"/>
</dbReference>
<name>A0A1T4NK72_9BACT</name>
<accession>A0A1T4NK72</accession>
<feature type="transmembrane region" description="Helical" evidence="1">
    <location>
        <begin position="6"/>
        <end position="24"/>
    </location>
</feature>
<proteinExistence type="predicted"/>
<evidence type="ECO:0000313" key="3">
    <source>
        <dbReference type="Proteomes" id="UP000190065"/>
    </source>
</evidence>
<dbReference type="STRING" id="28136.SAMN02745202_01108"/>
<dbReference type="AlphaFoldDB" id="A0A1T4NK72"/>
<organism evidence="2 3">
    <name type="scientific">Segatella oulorum</name>
    <dbReference type="NCBI Taxonomy" id="28136"/>
    <lineage>
        <taxon>Bacteria</taxon>
        <taxon>Pseudomonadati</taxon>
        <taxon>Bacteroidota</taxon>
        <taxon>Bacteroidia</taxon>
        <taxon>Bacteroidales</taxon>
        <taxon>Prevotellaceae</taxon>
        <taxon>Segatella</taxon>
    </lineage>
</organism>
<keyword evidence="1" id="KW-0812">Transmembrane</keyword>
<dbReference type="Proteomes" id="UP000190065">
    <property type="component" value="Unassembled WGS sequence"/>
</dbReference>
<evidence type="ECO:0000256" key="1">
    <source>
        <dbReference type="SAM" id="Phobius"/>
    </source>
</evidence>
<keyword evidence="1" id="KW-1133">Transmembrane helix</keyword>
<dbReference type="EMBL" id="FUXK01000010">
    <property type="protein sequence ID" value="SJZ79659.1"/>
    <property type="molecule type" value="Genomic_DNA"/>
</dbReference>